<reference evidence="1" key="1">
    <citation type="journal article" date="2020" name="Nature">
        <title>Giant virus diversity and host interactions through global metagenomics.</title>
        <authorList>
            <person name="Schulz F."/>
            <person name="Roux S."/>
            <person name="Paez-Espino D."/>
            <person name="Jungbluth S."/>
            <person name="Walsh D.A."/>
            <person name="Denef V.J."/>
            <person name="McMahon K.D."/>
            <person name="Konstantinidis K.T."/>
            <person name="Eloe-Fadrosh E.A."/>
            <person name="Kyrpides N.C."/>
            <person name="Woyke T."/>
        </authorList>
    </citation>
    <scope>NUCLEOTIDE SEQUENCE</scope>
    <source>
        <strain evidence="1">GVMAG-M-3300023179-150</strain>
    </source>
</reference>
<dbReference type="AlphaFoldDB" id="A0A6C0E9E8"/>
<accession>A0A6C0E9E8</accession>
<proteinExistence type="predicted"/>
<name>A0A6C0E9E8_9ZZZZ</name>
<organism evidence="1">
    <name type="scientific">viral metagenome</name>
    <dbReference type="NCBI Taxonomy" id="1070528"/>
    <lineage>
        <taxon>unclassified sequences</taxon>
        <taxon>metagenomes</taxon>
        <taxon>organismal metagenomes</taxon>
    </lineage>
</organism>
<protein>
    <submittedName>
        <fullName evidence="1">Uncharacterized protein</fullName>
    </submittedName>
</protein>
<sequence>MALASTFTSEFKTQAGCIKSLSQKNIGGGFDFYCSSIGITRKEKFVNPETEEIEEQMVFPSGSELRAWLIKLYSSGGDLAYKEPNAQALKNMQLKGLTPKKQPSQIMNILVTSTDTSNIVLVHFPSNMKDILDIQVFLEDVRKVANYSLETHVSTEATDYLLTFTYENTEKTSFKESMTLEREFFQLLKKFKLMADDKDDDDDS</sequence>
<dbReference type="EMBL" id="MN739753">
    <property type="protein sequence ID" value="QHT25003.1"/>
    <property type="molecule type" value="Genomic_DNA"/>
</dbReference>
<evidence type="ECO:0000313" key="1">
    <source>
        <dbReference type="EMBL" id="QHT25003.1"/>
    </source>
</evidence>